<comment type="similarity">
    <text evidence="1">Belongs to the p23/wos2 family.</text>
</comment>
<evidence type="ECO:0000256" key="1">
    <source>
        <dbReference type="ARBA" id="ARBA00025733"/>
    </source>
</evidence>
<dbReference type="AlphaFoldDB" id="A0A0N4ZCZ4"/>
<dbReference type="PANTHER" id="PTHR22932:SF1">
    <property type="entry name" value="CO-CHAPERONE PROTEIN DAF-41"/>
    <property type="match status" value="1"/>
</dbReference>
<dbReference type="Pfam" id="PF04969">
    <property type="entry name" value="CS"/>
    <property type="match status" value="1"/>
</dbReference>
<protein>
    <submittedName>
        <fullName evidence="5">CS domain-containing protein</fullName>
    </submittedName>
</protein>
<dbReference type="InterPro" id="IPR008978">
    <property type="entry name" value="HSP20-like_chaperone"/>
</dbReference>
<accession>A0A0N4ZCZ4</accession>
<dbReference type="WBParaSite" id="PTRK_0000541900.1">
    <property type="protein sequence ID" value="PTRK_0000541900.1"/>
    <property type="gene ID" value="PTRK_0000541900"/>
</dbReference>
<feature type="region of interest" description="Disordered" evidence="2">
    <location>
        <begin position="139"/>
        <end position="183"/>
    </location>
</feature>
<dbReference type="GO" id="GO:0051087">
    <property type="term" value="F:protein-folding chaperone binding"/>
    <property type="evidence" value="ECO:0007669"/>
    <property type="project" value="TreeGrafter"/>
</dbReference>
<sequence length="183" mass="21228">MALHPQVLWAQRQNLVYITICVEDMEVEELKIDGKKVHIKGTKGKNGQLYETDMELYDELNGEMYKRVSTARALELIVPKVKESWWPRFLSQSVRIPWLKVDFNRWKDEDESDDEDPLAGMSGMGNMGNMFDASKMEELMAQYKGGEGLEDDDEDIPELDDVTEDTDNKKEEEEEKKKEETAN</sequence>
<dbReference type="SUPFAM" id="SSF49764">
    <property type="entry name" value="HSP20-like chaperones"/>
    <property type="match status" value="1"/>
</dbReference>
<dbReference type="GO" id="GO:0051879">
    <property type="term" value="F:Hsp90 protein binding"/>
    <property type="evidence" value="ECO:0007669"/>
    <property type="project" value="InterPro"/>
</dbReference>
<organism evidence="4 5">
    <name type="scientific">Parastrongyloides trichosuri</name>
    <name type="common">Possum-specific nematode worm</name>
    <dbReference type="NCBI Taxonomy" id="131310"/>
    <lineage>
        <taxon>Eukaryota</taxon>
        <taxon>Metazoa</taxon>
        <taxon>Ecdysozoa</taxon>
        <taxon>Nematoda</taxon>
        <taxon>Chromadorea</taxon>
        <taxon>Rhabditida</taxon>
        <taxon>Tylenchina</taxon>
        <taxon>Panagrolaimomorpha</taxon>
        <taxon>Strongyloidoidea</taxon>
        <taxon>Strongyloididae</taxon>
        <taxon>Parastrongyloides</taxon>
    </lineage>
</organism>
<keyword evidence="4" id="KW-1185">Reference proteome</keyword>
<dbReference type="InterPro" id="IPR045250">
    <property type="entry name" value="p23-like"/>
</dbReference>
<dbReference type="Gene3D" id="2.60.40.790">
    <property type="match status" value="1"/>
</dbReference>
<dbReference type="GO" id="GO:0051131">
    <property type="term" value="P:chaperone-mediated protein complex assembly"/>
    <property type="evidence" value="ECO:0007669"/>
    <property type="project" value="TreeGrafter"/>
</dbReference>
<feature type="compositionally biased region" description="Acidic residues" evidence="2">
    <location>
        <begin position="148"/>
        <end position="165"/>
    </location>
</feature>
<evidence type="ECO:0000256" key="2">
    <source>
        <dbReference type="SAM" id="MobiDB-lite"/>
    </source>
</evidence>
<dbReference type="FunFam" id="2.60.40.790:FF:000013">
    <property type="entry name" value="Very-long-chain (3R)-3-hydroxyacyl-CoA dehydratase"/>
    <property type="match status" value="1"/>
</dbReference>
<dbReference type="CDD" id="cd06465">
    <property type="entry name" value="p23_hB-ind1_like"/>
    <property type="match status" value="1"/>
</dbReference>
<proteinExistence type="inferred from homology"/>
<dbReference type="GO" id="GO:0005634">
    <property type="term" value="C:nucleus"/>
    <property type="evidence" value="ECO:0007669"/>
    <property type="project" value="TreeGrafter"/>
</dbReference>
<dbReference type="PROSITE" id="PS51203">
    <property type="entry name" value="CS"/>
    <property type="match status" value="1"/>
</dbReference>
<dbReference type="PANTHER" id="PTHR22932">
    <property type="entry name" value="TELOMERASE-BINDING PROTEIN P23 HSP90 CO-CHAPERONE"/>
    <property type="match status" value="1"/>
</dbReference>
<dbReference type="STRING" id="131310.A0A0N4ZCZ4"/>
<dbReference type="GO" id="GO:0006457">
    <property type="term" value="P:protein folding"/>
    <property type="evidence" value="ECO:0007669"/>
    <property type="project" value="TreeGrafter"/>
</dbReference>
<evidence type="ECO:0000313" key="5">
    <source>
        <dbReference type="WBParaSite" id="PTRK_0000541900.1"/>
    </source>
</evidence>
<evidence type="ECO:0000259" key="3">
    <source>
        <dbReference type="PROSITE" id="PS51203"/>
    </source>
</evidence>
<dbReference type="InterPro" id="IPR007052">
    <property type="entry name" value="CS_dom"/>
</dbReference>
<feature type="domain" description="CS" evidence="3">
    <location>
        <begin position="2"/>
        <end position="90"/>
    </location>
</feature>
<evidence type="ECO:0000313" key="4">
    <source>
        <dbReference type="Proteomes" id="UP000038045"/>
    </source>
</evidence>
<dbReference type="GO" id="GO:0005829">
    <property type="term" value="C:cytosol"/>
    <property type="evidence" value="ECO:0007669"/>
    <property type="project" value="TreeGrafter"/>
</dbReference>
<dbReference type="Proteomes" id="UP000038045">
    <property type="component" value="Unplaced"/>
</dbReference>
<name>A0A0N4ZCZ4_PARTI</name>
<feature type="compositionally biased region" description="Basic and acidic residues" evidence="2">
    <location>
        <begin position="166"/>
        <end position="183"/>
    </location>
</feature>
<reference evidence="5" key="1">
    <citation type="submission" date="2017-02" db="UniProtKB">
        <authorList>
            <consortium name="WormBaseParasite"/>
        </authorList>
    </citation>
    <scope>IDENTIFICATION</scope>
</reference>